<gene>
    <name evidence="1" type="primary">A08p015630.1_BraROA</name>
    <name evidence="1" type="ORF">IGI04_030536</name>
</gene>
<keyword evidence="2" id="KW-1185">Reference proteome</keyword>
<name>A0ABQ7LR01_BRACM</name>
<evidence type="ECO:0000313" key="2">
    <source>
        <dbReference type="Proteomes" id="UP000823674"/>
    </source>
</evidence>
<organism evidence="1 2">
    <name type="scientific">Brassica rapa subsp. trilocularis</name>
    <dbReference type="NCBI Taxonomy" id="1813537"/>
    <lineage>
        <taxon>Eukaryota</taxon>
        <taxon>Viridiplantae</taxon>
        <taxon>Streptophyta</taxon>
        <taxon>Embryophyta</taxon>
        <taxon>Tracheophyta</taxon>
        <taxon>Spermatophyta</taxon>
        <taxon>Magnoliopsida</taxon>
        <taxon>eudicotyledons</taxon>
        <taxon>Gunneridae</taxon>
        <taxon>Pentapetalae</taxon>
        <taxon>rosids</taxon>
        <taxon>malvids</taxon>
        <taxon>Brassicales</taxon>
        <taxon>Brassicaceae</taxon>
        <taxon>Brassiceae</taxon>
        <taxon>Brassica</taxon>
    </lineage>
</organism>
<evidence type="ECO:0000313" key="1">
    <source>
        <dbReference type="EMBL" id="KAG5388995.1"/>
    </source>
</evidence>
<dbReference type="EMBL" id="JADBGQ010000007">
    <property type="protein sequence ID" value="KAG5388995.1"/>
    <property type="molecule type" value="Genomic_DNA"/>
</dbReference>
<protein>
    <submittedName>
        <fullName evidence="1">Uncharacterized protein</fullName>
    </submittedName>
</protein>
<comment type="caution">
    <text evidence="1">The sequence shown here is derived from an EMBL/GenBank/DDBJ whole genome shotgun (WGS) entry which is preliminary data.</text>
</comment>
<accession>A0ABQ7LR01</accession>
<sequence length="150" mass="16648">MQSLINIGARRRGPRRTIFKAYRTWENPDLSLAVTRHGSLYLGYSAQIAFSQLLGTDRSLSVARIDLSRSLDSLSCGYSARIALSRLLVSDSSLTVIWHRSFSRNHSDQSLAITRLALMRLLGIDCSLAITWLGSLSRSHSDCSQVSSMT</sequence>
<reference evidence="1 2" key="1">
    <citation type="submission" date="2021-03" db="EMBL/GenBank/DDBJ databases">
        <authorList>
            <person name="King G.J."/>
            <person name="Bancroft I."/>
            <person name="Baten A."/>
            <person name="Bloomfield J."/>
            <person name="Borpatragohain P."/>
            <person name="He Z."/>
            <person name="Irish N."/>
            <person name="Irwin J."/>
            <person name="Liu K."/>
            <person name="Mauleon R.P."/>
            <person name="Moore J."/>
            <person name="Morris R."/>
            <person name="Ostergaard L."/>
            <person name="Wang B."/>
            <person name="Wells R."/>
        </authorList>
    </citation>
    <scope>NUCLEOTIDE SEQUENCE [LARGE SCALE GENOMIC DNA]</scope>
    <source>
        <strain evidence="1">R-o-18</strain>
        <tissue evidence="1">Leaf</tissue>
    </source>
</reference>
<proteinExistence type="predicted"/>
<dbReference type="Proteomes" id="UP000823674">
    <property type="component" value="Chromosome A08"/>
</dbReference>